<evidence type="ECO:0000256" key="4">
    <source>
        <dbReference type="ARBA" id="ARBA00022723"/>
    </source>
</evidence>
<feature type="binding site" evidence="10">
    <location>
        <position position="167"/>
    </location>
    <ligand>
        <name>(6S)-NADPHX</name>
        <dbReference type="ChEBI" id="CHEBI:64076"/>
    </ligand>
</feature>
<feature type="binding site" evidence="10">
    <location>
        <position position="134"/>
    </location>
    <ligand>
        <name>K(+)</name>
        <dbReference type="ChEBI" id="CHEBI:29103"/>
    </ligand>
</feature>
<evidence type="ECO:0000256" key="5">
    <source>
        <dbReference type="ARBA" id="ARBA00022741"/>
    </source>
</evidence>
<evidence type="ECO:0000256" key="8">
    <source>
        <dbReference type="ARBA" id="ARBA00023027"/>
    </source>
</evidence>
<dbReference type="OrthoDB" id="10064708at2759"/>
<evidence type="ECO:0000256" key="2">
    <source>
        <dbReference type="ARBA" id="ARBA00000909"/>
    </source>
</evidence>
<dbReference type="InterPro" id="IPR036652">
    <property type="entry name" value="YjeF_N_dom_sf"/>
</dbReference>
<comment type="cofactor">
    <cofactor evidence="10">
        <name>K(+)</name>
        <dbReference type="ChEBI" id="CHEBI:29103"/>
    </cofactor>
    <text evidence="10">Binds 1 potassium ion per subunit.</text>
</comment>
<dbReference type="InterPro" id="IPR004443">
    <property type="entry name" value="YjeF_N_dom"/>
</dbReference>
<dbReference type="GO" id="GO:0046872">
    <property type="term" value="F:metal ion binding"/>
    <property type="evidence" value="ECO:0007669"/>
    <property type="project" value="UniProtKB-KW"/>
</dbReference>
<comment type="caution">
    <text evidence="10">Lacks conserved residue(s) required for the propagation of feature annotation.</text>
</comment>
<keyword evidence="9 10" id="KW-0413">Isomerase</keyword>
<dbReference type="NCBIfam" id="TIGR00197">
    <property type="entry name" value="yjeF_nterm"/>
    <property type="match status" value="1"/>
</dbReference>
<gene>
    <name evidence="12" type="ORF">RCL2_001652300</name>
</gene>
<dbReference type="AlphaFoldDB" id="A0A8H3LNE9"/>
<comment type="caution">
    <text evidence="12">The sequence shown here is derived from an EMBL/GenBank/DDBJ whole genome shotgun (WGS) entry which is preliminary data.</text>
</comment>
<comment type="catalytic activity">
    <reaction evidence="1 10">
        <text>(6R)-NADHX = (6S)-NADHX</text>
        <dbReference type="Rhea" id="RHEA:32215"/>
        <dbReference type="ChEBI" id="CHEBI:64074"/>
        <dbReference type="ChEBI" id="CHEBI:64075"/>
        <dbReference type="EC" id="5.1.99.6"/>
    </reaction>
</comment>
<comment type="subcellular location">
    <subcellularLocation>
        <location evidence="10">Cytoplasm</location>
    </subcellularLocation>
    <subcellularLocation>
        <location evidence="10">Mitochondrion</location>
    </subcellularLocation>
</comment>
<keyword evidence="8 10" id="KW-0520">NAD</keyword>
<dbReference type="GO" id="GO:0052856">
    <property type="term" value="F:NAD(P)HX epimerase activity"/>
    <property type="evidence" value="ECO:0007669"/>
    <property type="project" value="UniProtKB-UniRule"/>
</dbReference>
<feature type="binding site" evidence="10">
    <location>
        <begin position="138"/>
        <end position="144"/>
    </location>
    <ligand>
        <name>(6S)-NADPHX</name>
        <dbReference type="ChEBI" id="CHEBI:64076"/>
    </ligand>
</feature>
<evidence type="ECO:0000256" key="1">
    <source>
        <dbReference type="ARBA" id="ARBA00000013"/>
    </source>
</evidence>
<keyword evidence="6" id="KW-0521">NADP</keyword>
<feature type="domain" description="YjeF N-terminal" evidence="11">
    <location>
        <begin position="20"/>
        <end position="225"/>
    </location>
</feature>
<dbReference type="PROSITE" id="PS51385">
    <property type="entry name" value="YJEF_N"/>
    <property type="match status" value="1"/>
</dbReference>
<evidence type="ECO:0000256" key="7">
    <source>
        <dbReference type="ARBA" id="ARBA00022958"/>
    </source>
</evidence>
<dbReference type="PANTHER" id="PTHR13232">
    <property type="entry name" value="NAD(P)H-HYDRATE EPIMERASE"/>
    <property type="match status" value="1"/>
</dbReference>
<evidence type="ECO:0000313" key="12">
    <source>
        <dbReference type="EMBL" id="GES89636.1"/>
    </source>
</evidence>
<feature type="binding site" evidence="10">
    <location>
        <position position="170"/>
    </location>
    <ligand>
        <name>K(+)</name>
        <dbReference type="ChEBI" id="CHEBI:29103"/>
    </ligand>
</feature>
<dbReference type="EC" id="5.1.99.6" evidence="3 10"/>
<dbReference type="InterPro" id="IPR032976">
    <property type="entry name" value="YJEFN_prot_NAXE-like"/>
</dbReference>
<sequence>MLQEFGKRIMALKFLTQRIAQAIDEELFSSGGFSVDQLMELAGLSVAQAITKVYDNSKYSRVLICCGPGNNGGDGLVAARHLFHFGYKPNIFYPKQSKKDLYERLVIQCQSLEIPIATDLSDFALTNDTDLIVDALFGFGFTGEIRSPFDKIIQKLRGTNIPIVSVDIPSGWDVEKGNVNNHGFTPSMLISLTAPKLCANYFNGKHFLGGRFIPPELKRKYELNLPPYPGTDQVVDITDLPNEKL</sequence>
<feature type="binding site" evidence="10">
    <location>
        <begin position="70"/>
        <end position="74"/>
    </location>
    <ligand>
        <name>(6S)-NADPHX</name>
        <dbReference type="ChEBI" id="CHEBI:64076"/>
    </ligand>
</feature>
<evidence type="ECO:0000256" key="10">
    <source>
        <dbReference type="HAMAP-Rule" id="MF_03159"/>
    </source>
</evidence>
<dbReference type="GO" id="GO:0000166">
    <property type="term" value="F:nucleotide binding"/>
    <property type="evidence" value="ECO:0007669"/>
    <property type="project" value="UniProtKB-KW"/>
</dbReference>
<evidence type="ECO:0000259" key="11">
    <source>
        <dbReference type="PROSITE" id="PS51385"/>
    </source>
</evidence>
<comment type="similarity">
    <text evidence="10">Belongs to the NnrE/AIBP family.</text>
</comment>
<dbReference type="SUPFAM" id="SSF64153">
    <property type="entry name" value="YjeF N-terminal domain-like"/>
    <property type="match status" value="1"/>
</dbReference>
<dbReference type="HAMAP" id="MF_01966">
    <property type="entry name" value="NADHX_epimerase"/>
    <property type="match status" value="1"/>
</dbReference>
<comment type="function">
    <text evidence="10">Catalyzes the epimerization of the S- and R-forms of NAD(P)HX, a damaged form of NAD(P)H that is a result of enzymatic or heat-dependent hydration. This is a prerequisite for the S-specific NAD(P)H-hydrate dehydratase to allow the repair of both epimers of NAD(P)HX.</text>
</comment>
<comment type="catalytic activity">
    <reaction evidence="2 10">
        <text>(6R)-NADPHX = (6S)-NADPHX</text>
        <dbReference type="Rhea" id="RHEA:32227"/>
        <dbReference type="ChEBI" id="CHEBI:64076"/>
        <dbReference type="ChEBI" id="CHEBI:64077"/>
        <dbReference type="EC" id="5.1.99.6"/>
    </reaction>
</comment>
<organism evidence="12 13">
    <name type="scientific">Rhizophagus clarus</name>
    <dbReference type="NCBI Taxonomy" id="94130"/>
    <lineage>
        <taxon>Eukaryota</taxon>
        <taxon>Fungi</taxon>
        <taxon>Fungi incertae sedis</taxon>
        <taxon>Mucoromycota</taxon>
        <taxon>Glomeromycotina</taxon>
        <taxon>Glomeromycetes</taxon>
        <taxon>Glomerales</taxon>
        <taxon>Glomeraceae</taxon>
        <taxon>Rhizophagus</taxon>
    </lineage>
</organism>
<keyword evidence="5 10" id="KW-0547">Nucleotide-binding</keyword>
<reference evidence="12" key="1">
    <citation type="submission" date="2019-10" db="EMBL/GenBank/DDBJ databases">
        <title>Conservation and host-specific expression of non-tandemly repeated heterogenous ribosome RNA gene in arbuscular mycorrhizal fungi.</title>
        <authorList>
            <person name="Maeda T."/>
            <person name="Kobayashi Y."/>
            <person name="Nakagawa T."/>
            <person name="Ezawa T."/>
            <person name="Yamaguchi K."/>
            <person name="Bino T."/>
            <person name="Nishimoto Y."/>
            <person name="Shigenobu S."/>
            <person name="Kawaguchi M."/>
        </authorList>
    </citation>
    <scope>NUCLEOTIDE SEQUENCE</scope>
    <source>
        <strain evidence="12">HR1</strain>
    </source>
</reference>
<protein>
    <recommendedName>
        <fullName evidence="3 10">NAD(P)H-hydrate epimerase</fullName>
        <ecNumber evidence="3 10">5.1.99.6</ecNumber>
    </recommendedName>
    <alternativeName>
        <fullName evidence="10">NAD(P)HX epimerase</fullName>
    </alternativeName>
</protein>
<name>A0A8H3LNE9_9GLOM</name>
<keyword evidence="10" id="KW-0963">Cytoplasm</keyword>
<dbReference type="Gene3D" id="3.40.50.10260">
    <property type="entry name" value="YjeF N-terminal domain"/>
    <property type="match status" value="1"/>
</dbReference>
<keyword evidence="7 10" id="KW-0630">Potassium</keyword>
<accession>A0A8H3LNE9</accession>
<evidence type="ECO:0000256" key="3">
    <source>
        <dbReference type="ARBA" id="ARBA00012228"/>
    </source>
</evidence>
<evidence type="ECO:0000313" key="13">
    <source>
        <dbReference type="Proteomes" id="UP000615446"/>
    </source>
</evidence>
<proteinExistence type="inferred from homology"/>
<dbReference type="FunFam" id="3.40.50.10260:FF:000005">
    <property type="entry name" value="NAD(P)H-hydrate epimerase"/>
    <property type="match status" value="1"/>
</dbReference>
<keyword evidence="10" id="KW-0496">Mitochondrion</keyword>
<dbReference type="Proteomes" id="UP000615446">
    <property type="component" value="Unassembled WGS sequence"/>
</dbReference>
<dbReference type="GO" id="GO:0005739">
    <property type="term" value="C:mitochondrion"/>
    <property type="evidence" value="ECO:0007669"/>
    <property type="project" value="UniProtKB-SubCell"/>
</dbReference>
<dbReference type="Pfam" id="PF03853">
    <property type="entry name" value="YjeF_N"/>
    <property type="match status" value="1"/>
</dbReference>
<feature type="binding site" evidence="10">
    <location>
        <position position="71"/>
    </location>
    <ligand>
        <name>K(+)</name>
        <dbReference type="ChEBI" id="CHEBI:29103"/>
    </ligand>
</feature>
<keyword evidence="4 10" id="KW-0479">Metal-binding</keyword>
<dbReference type="EMBL" id="BLAL01000191">
    <property type="protein sequence ID" value="GES89636.1"/>
    <property type="molecule type" value="Genomic_DNA"/>
</dbReference>
<evidence type="ECO:0000256" key="9">
    <source>
        <dbReference type="ARBA" id="ARBA00023235"/>
    </source>
</evidence>
<evidence type="ECO:0000256" key="6">
    <source>
        <dbReference type="ARBA" id="ARBA00022857"/>
    </source>
</evidence>
<dbReference type="PANTHER" id="PTHR13232:SF10">
    <property type="entry name" value="NAD(P)H-HYDRATE EPIMERASE"/>
    <property type="match status" value="1"/>
</dbReference>